<dbReference type="PANTHER" id="PTHR46268:SF15">
    <property type="entry name" value="UNIVERSAL STRESS PROTEIN HP_0031"/>
    <property type="match status" value="1"/>
</dbReference>
<reference evidence="3 4" key="1">
    <citation type="journal article" date="2015" name="Genome Announc.">
        <title>Complete Genome Sequence of Pseudoxanthomonas suwonensis Strain J1, a Cellulose-Degrading Bacterium Isolated from Leaf- and Wood-Enriched Soil.</title>
        <authorList>
            <person name="Hou L."/>
            <person name="Jiang J."/>
            <person name="Xu Z."/>
            <person name="Zhou Y."/>
            <person name="Leung F.C."/>
        </authorList>
    </citation>
    <scope>NUCLEOTIDE SEQUENCE [LARGE SCALE GENOMIC DNA]</scope>
    <source>
        <strain evidence="3 4">J1</strain>
    </source>
</reference>
<dbReference type="OrthoDB" id="9792500at2"/>
<evidence type="ECO:0000256" key="1">
    <source>
        <dbReference type="ARBA" id="ARBA00008791"/>
    </source>
</evidence>
<dbReference type="RefSeq" id="WP_052632015.1">
    <property type="nucleotide sequence ID" value="NZ_CP011144.1"/>
</dbReference>
<dbReference type="SUPFAM" id="SSF52402">
    <property type="entry name" value="Adenine nucleotide alpha hydrolases-like"/>
    <property type="match status" value="1"/>
</dbReference>
<dbReference type="AlphaFoldDB" id="A0A0E3UNB2"/>
<dbReference type="PATRIC" id="fig|314722.6.peg.2143"/>
<dbReference type="EMBL" id="CP011144">
    <property type="protein sequence ID" value="AKC87021.1"/>
    <property type="molecule type" value="Genomic_DNA"/>
</dbReference>
<evidence type="ECO:0000313" key="4">
    <source>
        <dbReference type="Proteomes" id="UP000033067"/>
    </source>
</evidence>
<dbReference type="Gene3D" id="3.40.50.620">
    <property type="entry name" value="HUPs"/>
    <property type="match status" value="1"/>
</dbReference>
<dbReference type="CDD" id="cd00293">
    <property type="entry name" value="USP-like"/>
    <property type="match status" value="1"/>
</dbReference>
<sequence length="149" mass="15924">MYTHLLVPTDGSPLSDYAVEQALALAVALKAKVTLFTAVEPFHVIAYTPEQVAETRDAYDRHAREEAARRLAQAAERASAAGVEHATVSQASDDPHEAIIATAKEKGCDLIAMASHGRRGVKALVLGSVTAKVLTHSEVPVLVYRHGDD</sequence>
<dbReference type="PANTHER" id="PTHR46268">
    <property type="entry name" value="STRESS RESPONSE PROTEIN NHAX"/>
    <property type="match status" value="1"/>
</dbReference>
<proteinExistence type="inferred from homology"/>
<dbReference type="PRINTS" id="PR01438">
    <property type="entry name" value="UNVRSLSTRESS"/>
</dbReference>
<gene>
    <name evidence="3" type="ORF">WQ53_09980</name>
</gene>
<dbReference type="KEGG" id="psuw:WQ53_09980"/>
<dbReference type="Pfam" id="PF00582">
    <property type="entry name" value="Usp"/>
    <property type="match status" value="1"/>
</dbReference>
<keyword evidence="4" id="KW-1185">Reference proteome</keyword>
<dbReference type="InterPro" id="IPR014729">
    <property type="entry name" value="Rossmann-like_a/b/a_fold"/>
</dbReference>
<dbReference type="Proteomes" id="UP000033067">
    <property type="component" value="Chromosome"/>
</dbReference>
<comment type="similarity">
    <text evidence="1">Belongs to the universal stress protein A family.</text>
</comment>
<accession>A0A0E3UNB2</accession>
<dbReference type="InterPro" id="IPR006016">
    <property type="entry name" value="UspA"/>
</dbReference>
<name>A0A0E3UNB2_9GAMM</name>
<evidence type="ECO:0000259" key="2">
    <source>
        <dbReference type="Pfam" id="PF00582"/>
    </source>
</evidence>
<feature type="domain" description="UspA" evidence="2">
    <location>
        <begin position="1"/>
        <end position="145"/>
    </location>
</feature>
<dbReference type="InterPro" id="IPR006015">
    <property type="entry name" value="Universal_stress_UspA"/>
</dbReference>
<protein>
    <submittedName>
        <fullName evidence="3">Universal stress protein</fullName>
    </submittedName>
</protein>
<organism evidence="3 4">
    <name type="scientific">Pseudoxanthomonas suwonensis</name>
    <dbReference type="NCBI Taxonomy" id="314722"/>
    <lineage>
        <taxon>Bacteria</taxon>
        <taxon>Pseudomonadati</taxon>
        <taxon>Pseudomonadota</taxon>
        <taxon>Gammaproteobacteria</taxon>
        <taxon>Lysobacterales</taxon>
        <taxon>Lysobacteraceae</taxon>
        <taxon>Pseudoxanthomonas</taxon>
    </lineage>
</organism>
<evidence type="ECO:0000313" key="3">
    <source>
        <dbReference type="EMBL" id="AKC87021.1"/>
    </source>
</evidence>